<evidence type="ECO:0000259" key="7">
    <source>
        <dbReference type="Pfam" id="PF01709"/>
    </source>
</evidence>
<dbReference type="Proteomes" id="UP000886725">
    <property type="component" value="Unassembled WGS sequence"/>
</dbReference>
<evidence type="ECO:0000256" key="4">
    <source>
        <dbReference type="ARBA" id="ARBA00023125"/>
    </source>
</evidence>
<dbReference type="Gene3D" id="1.10.10.200">
    <property type="match status" value="1"/>
</dbReference>
<feature type="domain" description="TACO1/YebC-like second and third" evidence="7">
    <location>
        <begin position="82"/>
        <end position="238"/>
    </location>
</feature>
<dbReference type="PANTHER" id="PTHR12532:SF6">
    <property type="entry name" value="TRANSCRIPTIONAL REGULATORY PROTEIN YEBC-RELATED"/>
    <property type="match status" value="1"/>
</dbReference>
<evidence type="ECO:0000256" key="5">
    <source>
        <dbReference type="ARBA" id="ARBA00023163"/>
    </source>
</evidence>
<gene>
    <name evidence="9" type="ORF">IAC85_02640</name>
</gene>
<comment type="similarity">
    <text evidence="1 6">Belongs to the TACO1 family.</text>
</comment>
<dbReference type="NCBIfam" id="NF001030">
    <property type="entry name" value="PRK00110.1"/>
    <property type="match status" value="1"/>
</dbReference>
<evidence type="ECO:0000313" key="9">
    <source>
        <dbReference type="EMBL" id="HIQ64616.1"/>
    </source>
</evidence>
<evidence type="ECO:0000313" key="10">
    <source>
        <dbReference type="Proteomes" id="UP000886725"/>
    </source>
</evidence>
<dbReference type="InterPro" id="IPR029072">
    <property type="entry name" value="YebC-like"/>
</dbReference>
<keyword evidence="5 6" id="KW-0804">Transcription</keyword>
<evidence type="ECO:0000256" key="2">
    <source>
        <dbReference type="ARBA" id="ARBA00022490"/>
    </source>
</evidence>
<dbReference type="FunFam" id="3.30.70.980:FF:000002">
    <property type="entry name" value="Probable transcriptional regulatory protein YebC"/>
    <property type="match status" value="1"/>
</dbReference>
<dbReference type="InterPro" id="IPR017856">
    <property type="entry name" value="Integrase-like_N"/>
</dbReference>
<dbReference type="InterPro" id="IPR002876">
    <property type="entry name" value="Transcrip_reg_TACO1-like"/>
</dbReference>
<evidence type="ECO:0000256" key="3">
    <source>
        <dbReference type="ARBA" id="ARBA00023015"/>
    </source>
</evidence>
<dbReference type="HAMAP" id="MF_00693">
    <property type="entry name" value="Transcrip_reg_TACO1"/>
    <property type="match status" value="1"/>
</dbReference>
<protein>
    <recommendedName>
        <fullName evidence="6">Probable transcriptional regulatory protein IAC85_02640</fullName>
    </recommendedName>
</protein>
<name>A0A9D0YYK3_9FIRM</name>
<keyword evidence="3 6" id="KW-0805">Transcription regulation</keyword>
<feature type="domain" description="TACO1/YebC-like N-terminal" evidence="8">
    <location>
        <begin position="5"/>
        <end position="76"/>
    </location>
</feature>
<dbReference type="Pfam" id="PF01709">
    <property type="entry name" value="Transcrip_reg"/>
    <property type="match status" value="1"/>
</dbReference>
<dbReference type="NCBIfam" id="NF009044">
    <property type="entry name" value="PRK12378.1"/>
    <property type="match status" value="1"/>
</dbReference>
<dbReference type="InterPro" id="IPR049083">
    <property type="entry name" value="TACO1_YebC_N"/>
</dbReference>
<organism evidence="9 10">
    <name type="scientific">Candidatus Faecenecus gallistercoris</name>
    <dbReference type="NCBI Taxonomy" id="2840793"/>
    <lineage>
        <taxon>Bacteria</taxon>
        <taxon>Bacillati</taxon>
        <taxon>Bacillota</taxon>
        <taxon>Bacillota incertae sedis</taxon>
        <taxon>Candidatus Faecenecus</taxon>
    </lineage>
</organism>
<dbReference type="EMBL" id="DVFU01000052">
    <property type="protein sequence ID" value="HIQ64616.1"/>
    <property type="molecule type" value="Genomic_DNA"/>
</dbReference>
<comment type="subcellular location">
    <subcellularLocation>
        <location evidence="6">Cytoplasm</location>
    </subcellularLocation>
</comment>
<reference evidence="9" key="1">
    <citation type="submission" date="2020-10" db="EMBL/GenBank/DDBJ databases">
        <authorList>
            <person name="Gilroy R."/>
        </authorList>
    </citation>
    <scope>NUCLEOTIDE SEQUENCE</scope>
    <source>
        <strain evidence="9">CHK165-10780</strain>
    </source>
</reference>
<dbReference type="NCBIfam" id="TIGR01033">
    <property type="entry name" value="YebC/PmpR family DNA-binding transcriptional regulator"/>
    <property type="match status" value="1"/>
</dbReference>
<reference evidence="9" key="2">
    <citation type="journal article" date="2021" name="PeerJ">
        <title>Extensive microbial diversity within the chicken gut microbiome revealed by metagenomics and culture.</title>
        <authorList>
            <person name="Gilroy R."/>
            <person name="Ravi A."/>
            <person name="Getino M."/>
            <person name="Pursley I."/>
            <person name="Horton D.L."/>
            <person name="Alikhan N.F."/>
            <person name="Baker D."/>
            <person name="Gharbi K."/>
            <person name="Hall N."/>
            <person name="Watson M."/>
            <person name="Adriaenssens E.M."/>
            <person name="Foster-Nyarko E."/>
            <person name="Jarju S."/>
            <person name="Secka A."/>
            <person name="Antonio M."/>
            <person name="Oren A."/>
            <person name="Chaudhuri R.R."/>
            <person name="La Ragione R."/>
            <person name="Hildebrand F."/>
            <person name="Pallen M.J."/>
        </authorList>
    </citation>
    <scope>NUCLEOTIDE SEQUENCE</scope>
    <source>
        <strain evidence="9">CHK165-10780</strain>
    </source>
</reference>
<sequence length="240" mass="26365">MSGHSKWATIHRKKGLIDAERGKVFQKIAKEIYVAARGTDGNPDHVPALRVVLEKAKAANMPKDNIKKAIDKATGNLDDVVYESIQYEGYGPGGIAVMVECLTDNRNRTASTVRANFSKHGGNLGTNGSVSYLFKRKGVITFEKGNIDEDTAMMTALDAGADDFDATEDGYEIYTTPDVFLAVKDAISSLGVEDFTTCEITFVPDNYVSLDDETKEKAERLIEALEDNDDVQEVYHNLDN</sequence>
<dbReference type="SUPFAM" id="SSF75625">
    <property type="entry name" value="YebC-like"/>
    <property type="match status" value="1"/>
</dbReference>
<dbReference type="FunFam" id="1.10.10.200:FF:000002">
    <property type="entry name" value="Probable transcriptional regulatory protein CLM62_37755"/>
    <property type="match status" value="1"/>
</dbReference>
<dbReference type="GO" id="GO:0005829">
    <property type="term" value="C:cytosol"/>
    <property type="evidence" value="ECO:0007669"/>
    <property type="project" value="TreeGrafter"/>
</dbReference>
<comment type="caution">
    <text evidence="9">The sequence shown here is derived from an EMBL/GenBank/DDBJ whole genome shotgun (WGS) entry which is preliminary data.</text>
</comment>
<proteinExistence type="inferred from homology"/>
<keyword evidence="4 6" id="KW-0238">DNA-binding</keyword>
<dbReference type="Pfam" id="PF20772">
    <property type="entry name" value="TACO1_YebC_N"/>
    <property type="match status" value="1"/>
</dbReference>
<accession>A0A9D0YYK3</accession>
<dbReference type="PANTHER" id="PTHR12532">
    <property type="entry name" value="TRANSLATIONAL ACTIVATOR OF CYTOCHROME C OXIDASE 1"/>
    <property type="match status" value="1"/>
</dbReference>
<evidence type="ECO:0000256" key="6">
    <source>
        <dbReference type="HAMAP-Rule" id="MF_00693"/>
    </source>
</evidence>
<dbReference type="InterPro" id="IPR048300">
    <property type="entry name" value="TACO1_YebC-like_2nd/3rd_dom"/>
</dbReference>
<dbReference type="GO" id="GO:0006355">
    <property type="term" value="P:regulation of DNA-templated transcription"/>
    <property type="evidence" value="ECO:0007669"/>
    <property type="project" value="UniProtKB-UniRule"/>
</dbReference>
<keyword evidence="2 6" id="KW-0963">Cytoplasm</keyword>
<dbReference type="AlphaFoldDB" id="A0A9D0YYK3"/>
<evidence type="ECO:0000259" key="8">
    <source>
        <dbReference type="Pfam" id="PF20772"/>
    </source>
</evidence>
<dbReference type="GO" id="GO:0003677">
    <property type="term" value="F:DNA binding"/>
    <property type="evidence" value="ECO:0007669"/>
    <property type="project" value="UniProtKB-UniRule"/>
</dbReference>
<evidence type="ECO:0000256" key="1">
    <source>
        <dbReference type="ARBA" id="ARBA00008724"/>
    </source>
</evidence>
<dbReference type="InterPro" id="IPR026564">
    <property type="entry name" value="Transcrip_reg_TACO1-like_dom3"/>
</dbReference>
<dbReference type="Gene3D" id="3.30.70.980">
    <property type="match status" value="2"/>
</dbReference>